<accession>A0A940MMI6</accession>
<sequence length="65" mass="7084">MMTTTLALLILFGSALLVLGNLRVVVQDTLATISSCAVRARVSGQMIPRMAFALLWLLIFTLSFL</sequence>
<evidence type="ECO:0000313" key="3">
    <source>
        <dbReference type="Proteomes" id="UP000675940"/>
    </source>
</evidence>
<keyword evidence="1" id="KW-0472">Membrane</keyword>
<dbReference type="RefSeq" id="WP_209360133.1">
    <property type="nucleotide sequence ID" value="NZ_JAGISH010000003.1"/>
</dbReference>
<keyword evidence="1" id="KW-1133">Transmembrane helix</keyword>
<dbReference type="Proteomes" id="UP000675940">
    <property type="component" value="Unassembled WGS sequence"/>
</dbReference>
<keyword evidence="3" id="KW-1185">Reference proteome</keyword>
<name>A0A940MMI6_9RHOB</name>
<dbReference type="EMBL" id="JAGISH010000003">
    <property type="protein sequence ID" value="MBP0482278.1"/>
    <property type="molecule type" value="Genomic_DNA"/>
</dbReference>
<organism evidence="2 3">
    <name type="scientific">Sagittula salina</name>
    <dbReference type="NCBI Taxonomy" id="2820268"/>
    <lineage>
        <taxon>Bacteria</taxon>
        <taxon>Pseudomonadati</taxon>
        <taxon>Pseudomonadota</taxon>
        <taxon>Alphaproteobacteria</taxon>
        <taxon>Rhodobacterales</taxon>
        <taxon>Roseobacteraceae</taxon>
        <taxon>Sagittula</taxon>
    </lineage>
</organism>
<gene>
    <name evidence="2" type="ORF">J5474_07210</name>
</gene>
<proteinExistence type="predicted"/>
<comment type="caution">
    <text evidence="2">The sequence shown here is derived from an EMBL/GenBank/DDBJ whole genome shotgun (WGS) entry which is preliminary data.</text>
</comment>
<keyword evidence="1" id="KW-0812">Transmembrane</keyword>
<reference evidence="2" key="1">
    <citation type="submission" date="2021-03" db="EMBL/GenBank/DDBJ databases">
        <title>Sagittula salina sp. nov. strain M10.9X isolated from the marine waste.</title>
        <authorList>
            <person name="Satari L."/>
            <person name="Molina-Menor E."/>
            <person name="Vidal-Verdu A."/>
            <person name="Pascual J."/>
            <person name="Pereto J."/>
            <person name="Porcar M."/>
        </authorList>
    </citation>
    <scope>NUCLEOTIDE SEQUENCE</scope>
    <source>
        <strain evidence="2">M10.9X</strain>
    </source>
</reference>
<feature type="transmembrane region" description="Helical" evidence="1">
    <location>
        <begin position="46"/>
        <end position="64"/>
    </location>
</feature>
<protein>
    <submittedName>
        <fullName evidence="2">Uncharacterized protein</fullName>
    </submittedName>
</protein>
<evidence type="ECO:0000256" key="1">
    <source>
        <dbReference type="SAM" id="Phobius"/>
    </source>
</evidence>
<dbReference type="AlphaFoldDB" id="A0A940MMI6"/>
<evidence type="ECO:0000313" key="2">
    <source>
        <dbReference type="EMBL" id="MBP0482278.1"/>
    </source>
</evidence>